<keyword evidence="3" id="KW-1185">Reference proteome</keyword>
<evidence type="ECO:0000313" key="3">
    <source>
        <dbReference type="Proteomes" id="UP001241988"/>
    </source>
</evidence>
<evidence type="ECO:0000256" key="1">
    <source>
        <dbReference type="SAM" id="Phobius"/>
    </source>
</evidence>
<dbReference type="Proteomes" id="UP001241988">
    <property type="component" value="Unassembled WGS sequence"/>
</dbReference>
<keyword evidence="1" id="KW-0472">Membrane</keyword>
<protein>
    <submittedName>
        <fullName evidence="2">Uncharacterized protein</fullName>
    </submittedName>
</protein>
<proteinExistence type="predicted"/>
<dbReference type="RefSeq" id="WP_308786543.1">
    <property type="nucleotide sequence ID" value="NZ_JAUSWB010000002.1"/>
</dbReference>
<gene>
    <name evidence="2" type="ORF">QOZ98_001194</name>
</gene>
<name>A0ABU0GSU2_9BACL</name>
<organism evidence="2 3">
    <name type="scientific">Planomicrobium stackebrandtii</name>
    <dbReference type="NCBI Taxonomy" id="253160"/>
    <lineage>
        <taxon>Bacteria</taxon>
        <taxon>Bacillati</taxon>
        <taxon>Bacillota</taxon>
        <taxon>Bacilli</taxon>
        <taxon>Bacillales</taxon>
        <taxon>Caryophanaceae</taxon>
        <taxon>Planomicrobium</taxon>
    </lineage>
</organism>
<evidence type="ECO:0000313" key="2">
    <source>
        <dbReference type="EMBL" id="MDQ0428368.1"/>
    </source>
</evidence>
<reference evidence="2 3" key="1">
    <citation type="submission" date="2023-07" db="EMBL/GenBank/DDBJ databases">
        <title>Genomic Encyclopedia of Type Strains, Phase IV (KMG-IV): sequencing the most valuable type-strain genomes for metagenomic binning, comparative biology and taxonomic classification.</title>
        <authorList>
            <person name="Goeker M."/>
        </authorList>
    </citation>
    <scope>NUCLEOTIDE SEQUENCE [LARGE SCALE GENOMIC DNA]</scope>
    <source>
        <strain evidence="2 3">DSM 16419</strain>
    </source>
</reference>
<dbReference type="EMBL" id="JAUSWB010000002">
    <property type="protein sequence ID" value="MDQ0428368.1"/>
    <property type="molecule type" value="Genomic_DNA"/>
</dbReference>
<feature type="transmembrane region" description="Helical" evidence="1">
    <location>
        <begin position="7"/>
        <end position="32"/>
    </location>
</feature>
<accession>A0ABU0GSU2</accession>
<sequence length="232" mass="26102">MKKKLPMILAVCVVAVTLGILIIFGALFWLFVGHANDSQIEDDKAIEFIEEKYGMEAKIVSINVGDFVEGQSYEMAFEEQADVVFTVKKERENGATVYWDDYEPVLGTHEAQQQVNKLMPQIEELGFTKPLGGPMVRHAAKDTKTGETARRLVLETETSYKTLEANELQGIMKLLDLLRNQNIDVQVIKLSNRWEPDGIVLDLREIEGIQSVEEVEAYIVSKTPGDPVQVDD</sequence>
<comment type="caution">
    <text evidence="2">The sequence shown here is derived from an EMBL/GenBank/DDBJ whole genome shotgun (WGS) entry which is preliminary data.</text>
</comment>
<keyword evidence="1" id="KW-1133">Transmembrane helix</keyword>
<keyword evidence="1" id="KW-0812">Transmembrane</keyword>